<dbReference type="RefSeq" id="WP_209643232.1">
    <property type="nucleotide sequence ID" value="NZ_JAGINW010000001.1"/>
</dbReference>
<evidence type="ECO:0000259" key="4">
    <source>
        <dbReference type="PROSITE" id="PS51175"/>
    </source>
</evidence>
<dbReference type="EMBL" id="JAGINW010000001">
    <property type="protein sequence ID" value="MBP2326132.1"/>
    <property type="molecule type" value="Genomic_DNA"/>
</dbReference>
<dbReference type="PROSITE" id="PS51175">
    <property type="entry name" value="CBM6"/>
    <property type="match status" value="1"/>
</dbReference>
<comment type="caution">
    <text evidence="5">The sequence shown here is derived from an EMBL/GenBank/DDBJ whole genome shotgun (WGS) entry which is preliminary data.</text>
</comment>
<feature type="signal peptide" evidence="2">
    <location>
        <begin position="1"/>
        <end position="25"/>
    </location>
</feature>
<dbReference type="Proteomes" id="UP001519332">
    <property type="component" value="Unassembled WGS sequence"/>
</dbReference>
<dbReference type="Gene3D" id="3.40.50.880">
    <property type="match status" value="1"/>
</dbReference>
<dbReference type="InterPro" id="IPR005084">
    <property type="entry name" value="CBM6"/>
</dbReference>
<dbReference type="InterPro" id="IPR006584">
    <property type="entry name" value="Cellulose-bd_IV"/>
</dbReference>
<reference evidence="5 6" key="1">
    <citation type="submission" date="2021-03" db="EMBL/GenBank/DDBJ databases">
        <title>Sequencing the genomes of 1000 actinobacteria strains.</title>
        <authorList>
            <person name="Klenk H.-P."/>
        </authorList>
    </citation>
    <scope>NUCLEOTIDE SEQUENCE [LARGE SCALE GENOMIC DNA]</scope>
    <source>
        <strain evidence="5 6">DSM 46670</strain>
    </source>
</reference>
<gene>
    <name evidence="5" type="ORF">JOF56_006517</name>
</gene>
<dbReference type="SUPFAM" id="SSF49299">
    <property type="entry name" value="PKD domain"/>
    <property type="match status" value="1"/>
</dbReference>
<dbReference type="PANTHER" id="PTHR40469">
    <property type="entry name" value="SECRETED GLYCOSYL HYDROLASE"/>
    <property type="match status" value="1"/>
</dbReference>
<dbReference type="InterPro" id="IPR012938">
    <property type="entry name" value="Glc/Sorbosone_DH"/>
</dbReference>
<dbReference type="InterPro" id="IPR058094">
    <property type="entry name" value="Ig-like_OmpL47-like"/>
</dbReference>
<dbReference type="InterPro" id="IPR000601">
    <property type="entry name" value="PKD_dom"/>
</dbReference>
<dbReference type="Pfam" id="PF06283">
    <property type="entry name" value="ThuA"/>
    <property type="match status" value="1"/>
</dbReference>
<dbReference type="InterPro" id="IPR035986">
    <property type="entry name" value="PKD_dom_sf"/>
</dbReference>
<feature type="chain" id="PRO_5046543849" evidence="2">
    <location>
        <begin position="26"/>
        <end position="1276"/>
    </location>
</feature>
<evidence type="ECO:0000256" key="1">
    <source>
        <dbReference type="ARBA" id="ARBA00022729"/>
    </source>
</evidence>
<dbReference type="InterPro" id="IPR029010">
    <property type="entry name" value="ThuA-like"/>
</dbReference>
<dbReference type="InterPro" id="IPR029062">
    <property type="entry name" value="Class_I_gatase-like"/>
</dbReference>
<protein>
    <submittedName>
        <fullName evidence="5">Glucose/arabinose dehydrogenase/PKD repeat protein</fullName>
    </submittedName>
</protein>
<dbReference type="InterPro" id="IPR011041">
    <property type="entry name" value="Quinoprot_gluc/sorb_DH_b-prop"/>
</dbReference>
<dbReference type="SMART" id="SM00606">
    <property type="entry name" value="CBD_IV"/>
    <property type="match status" value="1"/>
</dbReference>
<dbReference type="Gene3D" id="2.120.10.30">
    <property type="entry name" value="TolB, C-terminal domain"/>
    <property type="match status" value="1"/>
</dbReference>
<dbReference type="SUPFAM" id="SSF52317">
    <property type="entry name" value="Class I glutamine amidotransferase-like"/>
    <property type="match status" value="1"/>
</dbReference>
<sequence>MRTRLAAALAAVLITIGLIPVTASAQAEPAFRALLFTKTAGYRHDSIPAGVAMFKKLATDNNFEVVHTEDAAVFNDANLATFDVVIMFQTSGMVWDTDAQRQAVQTYVRNGGGIAAIHNATDMGIESSFPWWDDLVNAGAHMPSHSPGVLQGLAKVAEHDHASTEGLPARWQRAEEWYNFDQNMRGKVHVLVTADERTYNPGPDAMGADHPISWCRDVGLAKVWSTAMGHPQGAYSEPLFIEHILGGVKTAAKAVPSDCSATVDSAFEKVPLDTNTKAPTALTVAPDGRVYYTEILGQVKVVDPATNTTSTALDLPVYSGGEDGVIGITVDPDFATNHWIYVNYSPPGTAEINRISRFTAHGNTIDKASEQVILEVPASRLEEPGHTGGYLTFGPGGNLYIGVGDDTNPFQSSGYAPIDERPGRDLFDAQKTAANTNDLRGKILRVHPEPGGGYTIPAGNMFAPGTAKTRPEIYAMGFRNPFRFTVDTDGTIYMADYGPDARDANPNRGPDGKVEWNIIRSPGYYGWPYCVANNIPYNDFDFATNTSGAKFDCANLVNDSPNNTGLTNLPAARTAEVFYGYGASAEFPDLGTGGAAPMAGPVYRFDPNLASDRKFPAYYDGRPLFYEWARNRLFTFNLDSQGSILKVDPWLTSQKTLAPMDMRFGPDGALYLLEWGGGYGRDNPDSGLYRIDYSQGNRRPVAQVAATPTSGGVPLEVRFSSAGSADPEGTPVTYKWTFGDGATSTEANPTHTYTTRGAYNVHLEVTDGTGKTGSANVSVSVGNTAPAVSIARPVNGGFFDFGQQVPFDIKVTDPEDGQIDCTKVVVSPALGHDAHAHPTDPINACRGKFPTVLDTGHADANIFYSVDASYTDKGSQGVPPLTGRATHVLQPKHKQAEYFTDSSGIRIVSQAGAESGRRIGDISNGDWISFKPMNFTGINQVQLRVSSPTGGGSVQLRAGSPTGQLMADIPVPNTGGWDNYVLLPAVNITRPVGTTELFMVFRGSQPSPFDLDSMTFVGNGVVDVQAPRTTLSAPAPDGKDGWYVTPPKITLSAADDEDGSGVESTEYSVDGGAWTPYTAPFPITGEGSHVVRYRSVDVAGNVEAEGSREVKLDTSAPVLALTGVDPGGEYGDSKDLALSWQATDSGSGVASHEAKLDGKPLSPGTLPLHTLALGSHSLEIAAVDKAGRTSLHRIAFTVRTSADDLRALVDRLAAGQAPALKPPIDLAERFAAAKQPQAAALAMWTFNYVVRLTVPDKQAAAVLLRDSKALVEQWRS</sequence>
<dbReference type="Pfam" id="PF03422">
    <property type="entry name" value="CBM_6"/>
    <property type="match status" value="1"/>
</dbReference>
<dbReference type="Gene3D" id="2.60.40.10">
    <property type="entry name" value="Immunoglobulins"/>
    <property type="match status" value="1"/>
</dbReference>
<accession>A0ABS4TP00</accession>
<dbReference type="InterPro" id="IPR013783">
    <property type="entry name" value="Ig-like_fold"/>
</dbReference>
<dbReference type="Gene3D" id="3.30.1920.20">
    <property type="match status" value="1"/>
</dbReference>
<keyword evidence="6" id="KW-1185">Reference proteome</keyword>
<dbReference type="PROSITE" id="PS50093">
    <property type="entry name" value="PKD"/>
    <property type="match status" value="1"/>
</dbReference>
<dbReference type="InterPro" id="IPR011042">
    <property type="entry name" value="6-blade_b-propeller_TolB-like"/>
</dbReference>
<feature type="domain" description="PKD" evidence="3">
    <location>
        <begin position="700"/>
        <end position="781"/>
    </location>
</feature>
<dbReference type="InterPro" id="IPR022409">
    <property type="entry name" value="PKD/Chitinase_dom"/>
</dbReference>
<dbReference type="Pfam" id="PF18911">
    <property type="entry name" value="PKD_4"/>
    <property type="match status" value="1"/>
</dbReference>
<evidence type="ECO:0000259" key="3">
    <source>
        <dbReference type="PROSITE" id="PS50093"/>
    </source>
</evidence>
<dbReference type="Gene3D" id="2.60.120.260">
    <property type="entry name" value="Galactose-binding domain-like"/>
    <property type="match status" value="1"/>
</dbReference>
<dbReference type="Pfam" id="PF07995">
    <property type="entry name" value="GSDH"/>
    <property type="match status" value="1"/>
</dbReference>
<evidence type="ECO:0000256" key="2">
    <source>
        <dbReference type="SAM" id="SignalP"/>
    </source>
</evidence>
<dbReference type="NCBIfam" id="NF047446">
    <property type="entry name" value="barrel_OmpL47"/>
    <property type="match status" value="1"/>
</dbReference>
<organism evidence="5 6">
    <name type="scientific">Kibdelosporangium banguiense</name>
    <dbReference type="NCBI Taxonomy" id="1365924"/>
    <lineage>
        <taxon>Bacteria</taxon>
        <taxon>Bacillati</taxon>
        <taxon>Actinomycetota</taxon>
        <taxon>Actinomycetes</taxon>
        <taxon>Pseudonocardiales</taxon>
        <taxon>Pseudonocardiaceae</taxon>
        <taxon>Kibdelosporangium</taxon>
    </lineage>
</organism>
<dbReference type="SUPFAM" id="SSF50952">
    <property type="entry name" value="Soluble quinoprotein glucose dehydrogenase"/>
    <property type="match status" value="1"/>
</dbReference>
<dbReference type="CDD" id="cd04084">
    <property type="entry name" value="CBM6_xylanase-like"/>
    <property type="match status" value="1"/>
</dbReference>
<dbReference type="InterPro" id="IPR008979">
    <property type="entry name" value="Galactose-bd-like_sf"/>
</dbReference>
<name>A0ABS4TP00_9PSEU</name>
<dbReference type="CDD" id="cd00146">
    <property type="entry name" value="PKD"/>
    <property type="match status" value="1"/>
</dbReference>
<dbReference type="SUPFAM" id="SSF49785">
    <property type="entry name" value="Galactose-binding domain-like"/>
    <property type="match status" value="1"/>
</dbReference>
<proteinExistence type="predicted"/>
<dbReference type="PANTHER" id="PTHR40469:SF2">
    <property type="entry name" value="GALACTOSE-BINDING DOMAIN-LIKE SUPERFAMILY PROTEIN"/>
    <property type="match status" value="1"/>
</dbReference>
<keyword evidence="1 2" id="KW-0732">Signal</keyword>
<dbReference type="SMART" id="SM00089">
    <property type="entry name" value="PKD"/>
    <property type="match status" value="1"/>
</dbReference>
<feature type="domain" description="CBM6" evidence="4">
    <location>
        <begin position="892"/>
        <end position="1017"/>
    </location>
</feature>
<evidence type="ECO:0000313" key="5">
    <source>
        <dbReference type="EMBL" id="MBP2326132.1"/>
    </source>
</evidence>
<evidence type="ECO:0000313" key="6">
    <source>
        <dbReference type="Proteomes" id="UP001519332"/>
    </source>
</evidence>